<protein>
    <submittedName>
        <fullName evidence="1">Uncharacterized protein</fullName>
    </submittedName>
</protein>
<dbReference type="EMBL" id="BK014683">
    <property type="protein sequence ID" value="DAD67709.1"/>
    <property type="molecule type" value="Genomic_DNA"/>
</dbReference>
<name>A0A8S5LCH7_9CAUD</name>
<sequence>MSRSTVFLFISKLFFKFAFQGRCDLLRVKFVAVPNRLGKIPYICVLI</sequence>
<reference evidence="1" key="1">
    <citation type="journal article" date="2021" name="Proc. Natl. Acad. Sci. U.S.A.">
        <title>A Catalog of Tens of Thousands of Viruses from Human Metagenomes Reveals Hidden Associations with Chronic Diseases.</title>
        <authorList>
            <person name="Tisza M.J."/>
            <person name="Buck C.B."/>
        </authorList>
    </citation>
    <scope>NUCLEOTIDE SEQUENCE</scope>
    <source>
        <strain evidence="1">Ct35n35</strain>
    </source>
</reference>
<accession>A0A8S5LCH7</accession>
<organism evidence="1">
    <name type="scientific">Myoviridae sp. ct35n35</name>
    <dbReference type="NCBI Taxonomy" id="2823534"/>
    <lineage>
        <taxon>Viruses</taxon>
        <taxon>Duplodnaviria</taxon>
        <taxon>Heunggongvirae</taxon>
        <taxon>Uroviricota</taxon>
        <taxon>Caudoviricetes</taxon>
    </lineage>
</organism>
<evidence type="ECO:0000313" key="1">
    <source>
        <dbReference type="EMBL" id="DAD67709.1"/>
    </source>
</evidence>
<proteinExistence type="predicted"/>